<name>A0A485BUK0_RAOPL</name>
<accession>A0A485BUK0</accession>
<feature type="domain" description="Oligogalacturonate lyase" evidence="2">
    <location>
        <begin position="1"/>
        <end position="95"/>
    </location>
</feature>
<evidence type="ECO:0000313" key="4">
    <source>
        <dbReference type="Proteomes" id="UP000345637"/>
    </source>
</evidence>
<dbReference type="InterPro" id="IPR027946">
    <property type="entry name" value="Ogl_dom"/>
</dbReference>
<feature type="compositionally biased region" description="Basic and acidic residues" evidence="1">
    <location>
        <begin position="88"/>
        <end position="97"/>
    </location>
</feature>
<dbReference type="EMBL" id="CAADJE010000025">
    <property type="protein sequence ID" value="VFS75462.1"/>
    <property type="molecule type" value="Genomic_DNA"/>
</dbReference>
<sequence length="97" mass="10872">MVNEDGSHVRKVKEHAEGESCTHEFWVPNGSALIYVSYLKGQQGRTIYRFDPDTGIKYRADADARLLASDEQFRRHAVSRDGSGTPVDVKDTSGLHH</sequence>
<reference evidence="3 4" key="1">
    <citation type="submission" date="2019-03" db="EMBL/GenBank/DDBJ databases">
        <authorList>
            <consortium name="Pathogen Informatics"/>
        </authorList>
    </citation>
    <scope>NUCLEOTIDE SEQUENCE [LARGE SCALE GENOMIC DNA]</scope>
    <source>
        <strain evidence="3 4">NCTC12998</strain>
    </source>
</reference>
<protein>
    <recommendedName>
        <fullName evidence="2">Oligogalacturonate lyase domain-containing protein</fullName>
    </recommendedName>
</protein>
<feature type="region of interest" description="Disordered" evidence="1">
    <location>
        <begin position="77"/>
        <end position="97"/>
    </location>
</feature>
<dbReference type="Gene3D" id="2.130.10.10">
    <property type="entry name" value="YVTN repeat-like/Quinoprotein amine dehydrogenase"/>
    <property type="match status" value="1"/>
</dbReference>
<proteinExistence type="predicted"/>
<evidence type="ECO:0000259" key="2">
    <source>
        <dbReference type="Pfam" id="PF14583"/>
    </source>
</evidence>
<organism evidence="3 4">
    <name type="scientific">Raoultella planticola</name>
    <name type="common">Klebsiella planticola</name>
    <dbReference type="NCBI Taxonomy" id="575"/>
    <lineage>
        <taxon>Bacteria</taxon>
        <taxon>Pseudomonadati</taxon>
        <taxon>Pseudomonadota</taxon>
        <taxon>Gammaproteobacteria</taxon>
        <taxon>Enterobacterales</taxon>
        <taxon>Enterobacteriaceae</taxon>
        <taxon>Klebsiella/Raoultella group</taxon>
        <taxon>Raoultella</taxon>
    </lineage>
</organism>
<evidence type="ECO:0000313" key="3">
    <source>
        <dbReference type="EMBL" id="VFS75462.1"/>
    </source>
</evidence>
<dbReference type="GO" id="GO:0045490">
    <property type="term" value="P:pectin catabolic process"/>
    <property type="evidence" value="ECO:0007669"/>
    <property type="project" value="InterPro"/>
</dbReference>
<dbReference type="GO" id="GO:0047487">
    <property type="term" value="F:oligogalacturonide lyase activity"/>
    <property type="evidence" value="ECO:0007669"/>
    <property type="project" value="InterPro"/>
</dbReference>
<dbReference type="InterPro" id="IPR015943">
    <property type="entry name" value="WD40/YVTN_repeat-like_dom_sf"/>
</dbReference>
<dbReference type="AlphaFoldDB" id="A0A485BUK0"/>
<dbReference type="Pfam" id="PF14583">
    <property type="entry name" value="Pectate_lyase22"/>
    <property type="match status" value="1"/>
</dbReference>
<evidence type="ECO:0000256" key="1">
    <source>
        <dbReference type="SAM" id="MobiDB-lite"/>
    </source>
</evidence>
<dbReference type="Proteomes" id="UP000345637">
    <property type="component" value="Unassembled WGS sequence"/>
</dbReference>
<dbReference type="SUPFAM" id="SSF82171">
    <property type="entry name" value="DPP6 N-terminal domain-like"/>
    <property type="match status" value="1"/>
</dbReference>
<gene>
    <name evidence="3" type="ORF">NCTC12998_04651</name>
</gene>